<name>A0A645FVN1_9ZZZZ</name>
<dbReference type="AlphaFoldDB" id="A0A645FVN1"/>
<protein>
    <submittedName>
        <fullName evidence="1">Uncharacterized protein</fullName>
    </submittedName>
</protein>
<sequence>MDKDIKDVLLNIQSEVKQINNKLNEMKKTQLNGNYVYTDEHINSNDDKGMD</sequence>
<proteinExistence type="predicted"/>
<comment type="caution">
    <text evidence="1">The sequence shown here is derived from an EMBL/GenBank/DDBJ whole genome shotgun (WGS) entry which is preliminary data.</text>
</comment>
<accession>A0A645FVN1</accession>
<organism evidence="1">
    <name type="scientific">bioreactor metagenome</name>
    <dbReference type="NCBI Taxonomy" id="1076179"/>
    <lineage>
        <taxon>unclassified sequences</taxon>
        <taxon>metagenomes</taxon>
        <taxon>ecological metagenomes</taxon>
    </lineage>
</organism>
<dbReference type="EMBL" id="VSSQ01064885">
    <property type="protein sequence ID" value="MPN17702.1"/>
    <property type="molecule type" value="Genomic_DNA"/>
</dbReference>
<evidence type="ECO:0000313" key="1">
    <source>
        <dbReference type="EMBL" id="MPN17702.1"/>
    </source>
</evidence>
<reference evidence="1" key="1">
    <citation type="submission" date="2019-08" db="EMBL/GenBank/DDBJ databases">
        <authorList>
            <person name="Kucharzyk K."/>
            <person name="Murdoch R.W."/>
            <person name="Higgins S."/>
            <person name="Loffler F."/>
        </authorList>
    </citation>
    <scope>NUCLEOTIDE SEQUENCE</scope>
</reference>
<gene>
    <name evidence="1" type="ORF">SDC9_165057</name>
</gene>